<feature type="signal peptide" evidence="1">
    <location>
        <begin position="1"/>
        <end position="19"/>
    </location>
</feature>
<dbReference type="GO" id="GO:1904680">
    <property type="term" value="F:peptide transmembrane transporter activity"/>
    <property type="evidence" value="ECO:0007669"/>
    <property type="project" value="TreeGrafter"/>
</dbReference>
<evidence type="ECO:0000313" key="4">
    <source>
        <dbReference type="Proteomes" id="UP001144313"/>
    </source>
</evidence>
<keyword evidence="4" id="KW-1185">Reference proteome</keyword>
<dbReference type="GO" id="GO:0015833">
    <property type="term" value="P:peptide transport"/>
    <property type="evidence" value="ECO:0007669"/>
    <property type="project" value="TreeGrafter"/>
</dbReference>
<name>A0A9W6G6C8_9ACTN</name>
<reference evidence="3" key="1">
    <citation type="submission" date="2022-12" db="EMBL/GenBank/DDBJ databases">
        <title>Reference genome sequencing for broad-spectrum identification of bacterial and archaeal isolates by mass spectrometry.</title>
        <authorList>
            <person name="Sekiguchi Y."/>
            <person name="Tourlousse D.M."/>
        </authorList>
    </citation>
    <scope>NUCLEOTIDE SEQUENCE</scope>
    <source>
        <strain evidence="3">LLR39Z86</strain>
    </source>
</reference>
<dbReference type="PANTHER" id="PTHR30290:SF82">
    <property type="entry name" value="ABC-TYPE DIPEPTIDE_OLIGOPEPTIDE TRANSPORT SYSTEM, PERIPLASMIC COMPONENT"/>
    <property type="match status" value="1"/>
</dbReference>
<dbReference type="GO" id="GO:0042597">
    <property type="term" value="C:periplasmic space"/>
    <property type="evidence" value="ECO:0007669"/>
    <property type="project" value="UniProtKB-ARBA"/>
</dbReference>
<dbReference type="PIRSF" id="PIRSF002741">
    <property type="entry name" value="MppA"/>
    <property type="match status" value="1"/>
</dbReference>
<feature type="domain" description="Solute-binding protein family 5" evidence="2">
    <location>
        <begin position="83"/>
        <end position="459"/>
    </location>
</feature>
<comment type="caution">
    <text evidence="3">The sequence shown here is derived from an EMBL/GenBank/DDBJ whole genome shotgun (WGS) entry which is preliminary data.</text>
</comment>
<evidence type="ECO:0000259" key="2">
    <source>
        <dbReference type="Pfam" id="PF00496"/>
    </source>
</evidence>
<proteinExistence type="predicted"/>
<accession>A0A9W6G6C8</accession>
<dbReference type="PANTHER" id="PTHR30290">
    <property type="entry name" value="PERIPLASMIC BINDING COMPONENT OF ABC TRANSPORTER"/>
    <property type="match status" value="1"/>
</dbReference>
<evidence type="ECO:0000313" key="3">
    <source>
        <dbReference type="EMBL" id="GLI41331.1"/>
    </source>
</evidence>
<dbReference type="InterPro" id="IPR039424">
    <property type="entry name" value="SBP_5"/>
</dbReference>
<dbReference type="RefSeq" id="WP_270118987.1">
    <property type="nucleotide sequence ID" value="NZ_BAAAOL010000002.1"/>
</dbReference>
<sequence>MTKRRHLPALFATAALATAAGCTDDESPADDGGEFPRSKTLYSTGTAWGPPGDFNPISAGGVTGLNGLGYEYLFMFDTVEQRLSPWLAESGEWTSEREFELRLRGGVTWSDGKPLTADDVVFTFDLGKIEGVPYGGVWDWLDEAQVVDERTVKFRFSDARQQEWDNFLYTHVIVPKHVFEAYTAEELLTGPLDPNPVVTGPYGVHSFDETRIVWVKRESWWATEALGLEVKPQYIVDLVTLGNEDILNMLIEGRLDLANNFMAGIADFLQGDPELTTYYDKPPFMAPVNTAMLIPNTTRQPLDDPKFRRAMAYAISPGEIVDAVYGGMVSEAHPTGLLPIWERYYDSDAVSEHGFVFEPSSAVEMLAAAGYKDEDGDGFVETLDGEKIELQLVVPAGWTDWEDAAVSLARDLSDVGIRVQAVFIDAAEVDATRESGDFDLQINNRSGLTNSPWSHFRHLFELPVRDIQSLSNFSRWEDETAWELTQELATLATDDPHYPEVIAELQAIAMRDLPAIPIWYNGAWSQACNEVWTGWPTGNEGDAGVYASFWNEMWGLGGVRLLTEIRRVD</sequence>
<dbReference type="Gene3D" id="3.90.76.10">
    <property type="entry name" value="Dipeptide-binding Protein, Domain 1"/>
    <property type="match status" value="1"/>
</dbReference>
<dbReference type="GO" id="GO:0043190">
    <property type="term" value="C:ATP-binding cassette (ABC) transporter complex"/>
    <property type="evidence" value="ECO:0007669"/>
    <property type="project" value="InterPro"/>
</dbReference>
<dbReference type="InterPro" id="IPR030678">
    <property type="entry name" value="Peptide/Ni-bd"/>
</dbReference>
<dbReference type="EMBL" id="BSDT01000001">
    <property type="protein sequence ID" value="GLI41331.1"/>
    <property type="molecule type" value="Genomic_DNA"/>
</dbReference>
<dbReference type="CDD" id="cd08509">
    <property type="entry name" value="PBP2_TmCBP_oligosaccharides_like"/>
    <property type="match status" value="1"/>
</dbReference>
<dbReference type="InterPro" id="IPR000914">
    <property type="entry name" value="SBP_5_dom"/>
</dbReference>
<dbReference type="SUPFAM" id="SSF53850">
    <property type="entry name" value="Periplasmic binding protein-like II"/>
    <property type="match status" value="1"/>
</dbReference>
<dbReference type="Gene3D" id="3.40.190.10">
    <property type="entry name" value="Periplasmic binding protein-like II"/>
    <property type="match status" value="1"/>
</dbReference>
<dbReference type="AlphaFoldDB" id="A0A9W6G6C8"/>
<evidence type="ECO:0000256" key="1">
    <source>
        <dbReference type="SAM" id="SignalP"/>
    </source>
</evidence>
<dbReference type="Proteomes" id="UP001144313">
    <property type="component" value="Unassembled WGS sequence"/>
</dbReference>
<keyword evidence="1" id="KW-0732">Signal</keyword>
<protein>
    <submittedName>
        <fullName evidence="3">ABC transporter substrate-binding protein</fullName>
    </submittedName>
</protein>
<feature type="chain" id="PRO_5040795640" evidence="1">
    <location>
        <begin position="20"/>
        <end position="569"/>
    </location>
</feature>
<gene>
    <name evidence="3" type="ORF">GALLR39Z86_11810</name>
</gene>
<dbReference type="Pfam" id="PF00496">
    <property type="entry name" value="SBP_bac_5"/>
    <property type="match status" value="1"/>
</dbReference>
<organism evidence="3 4">
    <name type="scientific">Glycomyces algeriensis</name>
    <dbReference type="NCBI Taxonomy" id="256037"/>
    <lineage>
        <taxon>Bacteria</taxon>
        <taxon>Bacillati</taxon>
        <taxon>Actinomycetota</taxon>
        <taxon>Actinomycetes</taxon>
        <taxon>Glycomycetales</taxon>
        <taxon>Glycomycetaceae</taxon>
        <taxon>Glycomyces</taxon>
    </lineage>
</organism>
<dbReference type="PROSITE" id="PS51257">
    <property type="entry name" value="PROKAR_LIPOPROTEIN"/>
    <property type="match status" value="1"/>
</dbReference>
<dbReference type="Gene3D" id="3.10.105.10">
    <property type="entry name" value="Dipeptide-binding Protein, Domain 3"/>
    <property type="match status" value="1"/>
</dbReference>